<accession>A0ABT5EFY5</accession>
<proteinExistence type="predicted"/>
<comment type="caution">
    <text evidence="1">The sequence shown here is derived from an EMBL/GenBank/DDBJ whole genome shotgun (WGS) entry which is preliminary data.</text>
</comment>
<reference evidence="1 2" key="1">
    <citation type="submission" date="2022-11" db="EMBL/GenBank/DDBJ databases">
        <title>Minimal conservation of predation-associated metabolite biosynthetic gene clusters underscores biosynthetic potential of Myxococcota including descriptions for ten novel species: Archangium lansinium sp. nov., Myxococcus landrumus sp. nov., Nannocystis bai.</title>
        <authorList>
            <person name="Ahearne A."/>
            <person name="Stevens C."/>
            <person name="Dowd S."/>
        </authorList>
    </citation>
    <scope>NUCLEOTIDE SEQUENCE [LARGE SCALE GENOMIC DNA]</scope>
    <source>
        <strain evidence="1 2">RJM3</strain>
    </source>
</reference>
<dbReference type="InterPro" id="IPR014955">
    <property type="entry name" value="DUF1826"/>
</dbReference>
<name>A0ABT5EFY5_9BACT</name>
<organism evidence="1 2">
    <name type="scientific">Polyangium mundeleinium</name>
    <dbReference type="NCBI Taxonomy" id="2995306"/>
    <lineage>
        <taxon>Bacteria</taxon>
        <taxon>Pseudomonadati</taxon>
        <taxon>Myxococcota</taxon>
        <taxon>Polyangia</taxon>
        <taxon>Polyangiales</taxon>
        <taxon>Polyangiaceae</taxon>
        <taxon>Polyangium</taxon>
    </lineage>
</organism>
<dbReference type="Proteomes" id="UP001221411">
    <property type="component" value="Unassembled WGS sequence"/>
</dbReference>
<evidence type="ECO:0000313" key="1">
    <source>
        <dbReference type="EMBL" id="MDC0740738.1"/>
    </source>
</evidence>
<evidence type="ECO:0000313" key="2">
    <source>
        <dbReference type="Proteomes" id="UP001221411"/>
    </source>
</evidence>
<keyword evidence="2" id="KW-1185">Reference proteome</keyword>
<sequence length="222" mass="24645">MTSLVALPAVPSSRQDSSFRLGGDPDVLASIHEASVNVAIWARPVPPALGPEIATWAGKKDAFEGIFDAAEIKAGRPFDPEDDTSPLRSDIGRLLRRFAELTRVRRVQVFFGAIRHDQCRKFHVDYVRLRLVTTYLGPGTEWLPEDVVRREELAPAPLAPAEANRRIVRDPDKIRRASAGDVVLLKGERYPGTERAAVHRSPPIQELGLARVVLIATTYDKR</sequence>
<protein>
    <submittedName>
        <fullName evidence="1">DUF1826 domain-containing protein</fullName>
    </submittedName>
</protein>
<dbReference type="RefSeq" id="WP_271915939.1">
    <property type="nucleotide sequence ID" value="NZ_JAQNDO010000001.1"/>
</dbReference>
<dbReference type="Pfam" id="PF08856">
    <property type="entry name" value="DUF1826"/>
    <property type="match status" value="1"/>
</dbReference>
<dbReference type="EMBL" id="JAQNDO010000001">
    <property type="protein sequence ID" value="MDC0740738.1"/>
    <property type="molecule type" value="Genomic_DNA"/>
</dbReference>
<gene>
    <name evidence="1" type="ORF">POL67_05230</name>
</gene>